<dbReference type="InterPro" id="IPR035906">
    <property type="entry name" value="MetI-like_sf"/>
</dbReference>
<dbReference type="InterPro" id="IPR025966">
    <property type="entry name" value="OppC_N"/>
</dbReference>
<feature type="transmembrane region" description="Helical" evidence="9">
    <location>
        <begin position="255"/>
        <end position="275"/>
    </location>
</feature>
<keyword evidence="8 9" id="KW-0472">Membrane</keyword>
<feature type="transmembrane region" description="Helical" evidence="9">
    <location>
        <begin position="88"/>
        <end position="113"/>
    </location>
</feature>
<evidence type="ECO:0000256" key="2">
    <source>
        <dbReference type="ARBA" id="ARBA00022448"/>
    </source>
</evidence>
<dbReference type="GO" id="GO:0005886">
    <property type="term" value="C:plasma membrane"/>
    <property type="evidence" value="ECO:0007669"/>
    <property type="project" value="UniProtKB-SubCell"/>
</dbReference>
<dbReference type="Pfam" id="PF12911">
    <property type="entry name" value="OppC_N"/>
    <property type="match status" value="1"/>
</dbReference>
<dbReference type="GO" id="GO:0015031">
    <property type="term" value="P:protein transport"/>
    <property type="evidence" value="ECO:0007669"/>
    <property type="project" value="UniProtKB-KW"/>
</dbReference>
<keyword evidence="2 9" id="KW-0813">Transport</keyword>
<dbReference type="InterPro" id="IPR000515">
    <property type="entry name" value="MetI-like"/>
</dbReference>
<keyword evidence="7 9" id="KW-1133">Transmembrane helix</keyword>
<feature type="domain" description="ABC transmembrane type-1" evidence="10">
    <location>
        <begin position="85"/>
        <end position="275"/>
    </location>
</feature>
<keyword evidence="3" id="KW-1003">Cell membrane</keyword>
<evidence type="ECO:0000259" key="10">
    <source>
        <dbReference type="PROSITE" id="PS50928"/>
    </source>
</evidence>
<dbReference type="Pfam" id="PF00528">
    <property type="entry name" value="BPD_transp_1"/>
    <property type="match status" value="1"/>
</dbReference>
<evidence type="ECO:0000313" key="12">
    <source>
        <dbReference type="Proteomes" id="UP000242763"/>
    </source>
</evidence>
<dbReference type="SUPFAM" id="SSF161098">
    <property type="entry name" value="MetI-like"/>
    <property type="match status" value="1"/>
</dbReference>
<evidence type="ECO:0000256" key="4">
    <source>
        <dbReference type="ARBA" id="ARBA00022692"/>
    </source>
</evidence>
<dbReference type="AlphaFoldDB" id="A0A1I3I5Q0"/>
<evidence type="ECO:0000256" key="8">
    <source>
        <dbReference type="ARBA" id="ARBA00023136"/>
    </source>
</evidence>
<keyword evidence="4 9" id="KW-0812">Transmembrane</keyword>
<keyword evidence="6" id="KW-0653">Protein transport</keyword>
<sequence length="290" mass="31903">MAVMDILRKFYQATWATTGGRISLLVFGFCVILAIVGPWIAPFDPMARNYDAAGKLLRLAPPSSEHWLGTTVFGRDVFSQMLWGARPAMIIGVLTAVGSVIIGLNFGLIAGYFGGRIDSLLMRITDILLGLPFLPFIIVVLSLSGRSIWTIVLAMVVVLWRSTARIVRAEVMSLRERQFVAAARTTGASDFDILYREIAPNVLPLAMTSITFALAWAIITEASIGFLGFGDPDVVSWGSIIYEAYASQMMYRAPWWVVPPGVAIMVLVTSVYFIGRAYEDVVNPRLQEGR</sequence>
<dbReference type="Proteomes" id="UP000242763">
    <property type="component" value="Unassembled WGS sequence"/>
</dbReference>
<evidence type="ECO:0000313" key="11">
    <source>
        <dbReference type="EMBL" id="SFI43296.1"/>
    </source>
</evidence>
<comment type="subcellular location">
    <subcellularLocation>
        <location evidence="1 9">Cell membrane</location>
        <topology evidence="1 9">Multi-pass membrane protein</topology>
    </subcellularLocation>
</comment>
<gene>
    <name evidence="11" type="ORF">SAMN03080618_00409</name>
</gene>
<feature type="transmembrane region" description="Helical" evidence="9">
    <location>
        <begin position="147"/>
        <end position="167"/>
    </location>
</feature>
<evidence type="ECO:0000256" key="7">
    <source>
        <dbReference type="ARBA" id="ARBA00022989"/>
    </source>
</evidence>
<feature type="transmembrane region" description="Helical" evidence="9">
    <location>
        <begin position="202"/>
        <end position="229"/>
    </location>
</feature>
<name>A0A1I3I5Q0_9HYPH</name>
<dbReference type="GO" id="GO:0055085">
    <property type="term" value="P:transmembrane transport"/>
    <property type="evidence" value="ECO:0007669"/>
    <property type="project" value="InterPro"/>
</dbReference>
<proteinExistence type="inferred from homology"/>
<evidence type="ECO:0000256" key="3">
    <source>
        <dbReference type="ARBA" id="ARBA00022475"/>
    </source>
</evidence>
<dbReference type="InterPro" id="IPR050366">
    <property type="entry name" value="BP-dependent_transpt_permease"/>
</dbReference>
<dbReference type="STRING" id="1121003.SAMN03080618_00409"/>
<dbReference type="CDD" id="cd06261">
    <property type="entry name" value="TM_PBP2"/>
    <property type="match status" value="1"/>
</dbReference>
<accession>A0A1I3I5Q0</accession>
<keyword evidence="5" id="KW-0571">Peptide transport</keyword>
<reference evidence="12" key="1">
    <citation type="submission" date="2016-10" db="EMBL/GenBank/DDBJ databases">
        <authorList>
            <person name="Varghese N."/>
            <person name="Submissions S."/>
        </authorList>
    </citation>
    <scope>NUCLEOTIDE SEQUENCE [LARGE SCALE GENOMIC DNA]</scope>
    <source>
        <strain evidence="12">DSM 21857</strain>
    </source>
</reference>
<evidence type="ECO:0000256" key="9">
    <source>
        <dbReference type="RuleBase" id="RU363032"/>
    </source>
</evidence>
<dbReference type="EMBL" id="FORF01000002">
    <property type="protein sequence ID" value="SFI43296.1"/>
    <property type="molecule type" value="Genomic_DNA"/>
</dbReference>
<keyword evidence="12" id="KW-1185">Reference proteome</keyword>
<organism evidence="11 12">
    <name type="scientific">Aquamicrobium aerolatum DSM 21857</name>
    <dbReference type="NCBI Taxonomy" id="1121003"/>
    <lineage>
        <taxon>Bacteria</taxon>
        <taxon>Pseudomonadati</taxon>
        <taxon>Pseudomonadota</taxon>
        <taxon>Alphaproteobacteria</taxon>
        <taxon>Hyphomicrobiales</taxon>
        <taxon>Phyllobacteriaceae</taxon>
        <taxon>Aerobium</taxon>
    </lineage>
</organism>
<protein>
    <submittedName>
        <fullName evidence="11">Peptide/nickel transport system permease protein</fullName>
    </submittedName>
</protein>
<dbReference type="PANTHER" id="PTHR43386:SF1">
    <property type="entry name" value="D,D-DIPEPTIDE TRANSPORT SYSTEM PERMEASE PROTEIN DDPC-RELATED"/>
    <property type="match status" value="1"/>
</dbReference>
<dbReference type="PROSITE" id="PS50928">
    <property type="entry name" value="ABC_TM1"/>
    <property type="match status" value="1"/>
</dbReference>
<feature type="transmembrane region" description="Helical" evidence="9">
    <location>
        <begin position="120"/>
        <end position="141"/>
    </location>
</feature>
<evidence type="ECO:0000256" key="1">
    <source>
        <dbReference type="ARBA" id="ARBA00004651"/>
    </source>
</evidence>
<feature type="transmembrane region" description="Helical" evidence="9">
    <location>
        <begin position="21"/>
        <end position="41"/>
    </location>
</feature>
<evidence type="ECO:0000256" key="6">
    <source>
        <dbReference type="ARBA" id="ARBA00022927"/>
    </source>
</evidence>
<dbReference type="Gene3D" id="1.10.3720.10">
    <property type="entry name" value="MetI-like"/>
    <property type="match status" value="1"/>
</dbReference>
<evidence type="ECO:0000256" key="5">
    <source>
        <dbReference type="ARBA" id="ARBA00022856"/>
    </source>
</evidence>
<dbReference type="GO" id="GO:0015833">
    <property type="term" value="P:peptide transport"/>
    <property type="evidence" value="ECO:0007669"/>
    <property type="project" value="UniProtKB-KW"/>
</dbReference>
<comment type="similarity">
    <text evidence="9">Belongs to the binding-protein-dependent transport system permease family.</text>
</comment>
<dbReference type="PANTHER" id="PTHR43386">
    <property type="entry name" value="OLIGOPEPTIDE TRANSPORT SYSTEM PERMEASE PROTEIN APPC"/>
    <property type="match status" value="1"/>
</dbReference>